<comment type="caution">
    <text evidence="4">The sequence shown here is derived from an EMBL/GenBank/DDBJ whole genome shotgun (WGS) entry which is preliminary data.</text>
</comment>
<evidence type="ECO:0000313" key="4">
    <source>
        <dbReference type="EMBL" id="MPV36929.1"/>
    </source>
</evidence>
<dbReference type="AlphaFoldDB" id="A0A6N7EFN8"/>
<gene>
    <name evidence="4" type="ORF">GB881_07655</name>
</gene>
<reference evidence="4 5" key="1">
    <citation type="submission" date="2019-10" db="EMBL/GenBank/DDBJ databases">
        <title>Georgenia wutianyii sp. nov. and Georgenia yuyongxinii sp. nov. isolated from plateau pika (Ochotona curzoniae) in the Qinghai-Tibet plateau of China.</title>
        <authorList>
            <person name="Tian Z."/>
        </authorList>
    </citation>
    <scope>NUCLEOTIDE SEQUENCE [LARGE SCALE GENOMIC DNA]</scope>
    <source>
        <strain evidence="4 5">JCM 19765</strain>
    </source>
</reference>
<dbReference type="GO" id="GO:0006208">
    <property type="term" value="P:pyrimidine nucleobase catabolic process"/>
    <property type="evidence" value="ECO:0007669"/>
    <property type="project" value="TreeGrafter"/>
</dbReference>
<name>A0A6N7EFN8_9MICO</name>
<dbReference type="PANTHER" id="PTHR30466:SF1">
    <property type="entry name" value="FMN REDUCTASE (NADH) RUTF"/>
    <property type="match status" value="1"/>
</dbReference>
<organism evidence="4 5">
    <name type="scientific">Georgenia subflava</name>
    <dbReference type="NCBI Taxonomy" id="1622177"/>
    <lineage>
        <taxon>Bacteria</taxon>
        <taxon>Bacillati</taxon>
        <taxon>Actinomycetota</taxon>
        <taxon>Actinomycetes</taxon>
        <taxon>Micrococcales</taxon>
        <taxon>Bogoriellaceae</taxon>
        <taxon>Georgenia</taxon>
    </lineage>
</organism>
<dbReference type="GO" id="GO:0042602">
    <property type="term" value="F:riboflavin reductase (NADPH) activity"/>
    <property type="evidence" value="ECO:0007669"/>
    <property type="project" value="TreeGrafter"/>
</dbReference>
<keyword evidence="1" id="KW-0560">Oxidoreductase</keyword>
<sequence length="180" mass="18783">MSPGDPAASPGTTTGEADPEELVERFRATMGRLPGGISVVSVRHGRLDLAMTATAVASVSLRPPMVLFCVYSDARMREALDDVDTWAISLLDASAAVAAERLAMPGRPAFGQLTGVPHHRGETSGAALVDAAQGWVECRTAWIKNAGDHDVVVGEVLDARIGTTGIGGLVHHLGRVRPLA</sequence>
<dbReference type="EMBL" id="WHPC01000022">
    <property type="protein sequence ID" value="MPV36929.1"/>
    <property type="molecule type" value="Genomic_DNA"/>
</dbReference>
<evidence type="ECO:0000259" key="3">
    <source>
        <dbReference type="SMART" id="SM00903"/>
    </source>
</evidence>
<dbReference type="Gene3D" id="2.30.110.10">
    <property type="entry name" value="Electron Transport, Fmn-binding Protein, Chain A"/>
    <property type="match status" value="1"/>
</dbReference>
<feature type="domain" description="Flavin reductase like" evidence="3">
    <location>
        <begin position="30"/>
        <end position="178"/>
    </location>
</feature>
<evidence type="ECO:0000313" key="5">
    <source>
        <dbReference type="Proteomes" id="UP000437709"/>
    </source>
</evidence>
<dbReference type="InterPro" id="IPR050268">
    <property type="entry name" value="NADH-dep_flavin_reductase"/>
</dbReference>
<feature type="region of interest" description="Disordered" evidence="2">
    <location>
        <begin position="1"/>
        <end position="20"/>
    </location>
</feature>
<dbReference type="Pfam" id="PF01613">
    <property type="entry name" value="Flavin_Reduct"/>
    <property type="match status" value="1"/>
</dbReference>
<accession>A0A6N7EFN8</accession>
<proteinExistence type="predicted"/>
<dbReference type="Proteomes" id="UP000437709">
    <property type="component" value="Unassembled WGS sequence"/>
</dbReference>
<dbReference type="OrthoDB" id="9792858at2"/>
<keyword evidence="5" id="KW-1185">Reference proteome</keyword>
<protein>
    <submittedName>
        <fullName evidence="4">Flavin reductase</fullName>
    </submittedName>
</protein>
<dbReference type="InterPro" id="IPR002563">
    <property type="entry name" value="Flavin_Rdtase-like_dom"/>
</dbReference>
<dbReference type="SUPFAM" id="SSF50475">
    <property type="entry name" value="FMN-binding split barrel"/>
    <property type="match status" value="1"/>
</dbReference>
<evidence type="ECO:0000256" key="1">
    <source>
        <dbReference type="ARBA" id="ARBA00023002"/>
    </source>
</evidence>
<dbReference type="SMART" id="SM00903">
    <property type="entry name" value="Flavin_Reduct"/>
    <property type="match status" value="1"/>
</dbReference>
<dbReference type="RefSeq" id="WP_152196746.1">
    <property type="nucleotide sequence ID" value="NZ_VUKD01000008.1"/>
</dbReference>
<dbReference type="PANTHER" id="PTHR30466">
    <property type="entry name" value="FLAVIN REDUCTASE"/>
    <property type="match status" value="1"/>
</dbReference>
<evidence type="ECO:0000256" key="2">
    <source>
        <dbReference type="SAM" id="MobiDB-lite"/>
    </source>
</evidence>
<dbReference type="GO" id="GO:0010181">
    <property type="term" value="F:FMN binding"/>
    <property type="evidence" value="ECO:0007669"/>
    <property type="project" value="InterPro"/>
</dbReference>
<dbReference type="InterPro" id="IPR012349">
    <property type="entry name" value="Split_barrel_FMN-bd"/>
</dbReference>